<sequence>MQTVKLSAPLQVGGKDVWELTVRPSTIGDEEDAMQDAVGMGKATNPLTTEMTLLARIARVPYDALRGLSSGDYLKLRAAFNVVNRVNAVNADQENPTPEAAGTPEQA</sequence>
<dbReference type="EMBL" id="ABXU01000024">
    <property type="protein sequence ID" value="EEB34361.1"/>
    <property type="molecule type" value="Genomic_DNA"/>
</dbReference>
<accession>B6WRQ5</accession>
<comment type="caution">
    <text evidence="1">The sequence shown here is derived from an EMBL/GenBank/DDBJ whole genome shotgun (WGS) entry which is preliminary data.</text>
</comment>
<reference evidence="1 2" key="2">
    <citation type="submission" date="2008-10" db="EMBL/GenBank/DDBJ databases">
        <authorList>
            <person name="Fulton L."/>
            <person name="Clifton S."/>
            <person name="Fulton B."/>
            <person name="Xu J."/>
            <person name="Minx P."/>
            <person name="Pepin K.H."/>
            <person name="Johnson M."/>
            <person name="Bhonagiri V."/>
            <person name="Nash W.E."/>
            <person name="Mardis E.R."/>
            <person name="Wilson R.K."/>
        </authorList>
    </citation>
    <scope>NUCLEOTIDE SEQUENCE [LARGE SCALE GENOMIC DNA]</scope>
    <source>
        <strain evidence="1 2">ATCC 29098</strain>
    </source>
</reference>
<dbReference type="InterPro" id="IPR019289">
    <property type="entry name" value="Phage_tail_E/E"/>
</dbReference>
<dbReference type="Pfam" id="PF10109">
    <property type="entry name" value="Phage_TAC_7"/>
    <property type="match status" value="1"/>
</dbReference>
<dbReference type="Proteomes" id="UP000003676">
    <property type="component" value="Unassembled WGS sequence"/>
</dbReference>
<evidence type="ECO:0008006" key="3">
    <source>
        <dbReference type="Google" id="ProtNLM"/>
    </source>
</evidence>
<evidence type="ECO:0000313" key="1">
    <source>
        <dbReference type="EMBL" id="EEB34361.1"/>
    </source>
</evidence>
<dbReference type="eggNOG" id="ENOG5031EET">
    <property type="taxonomic scope" value="Bacteria"/>
</dbReference>
<name>B6WRQ5_9BACT</name>
<reference evidence="1 2" key="1">
    <citation type="submission" date="2008-10" db="EMBL/GenBank/DDBJ databases">
        <title>Draft genome sequence of Desulvovibrio piger (ATCC 29098).</title>
        <authorList>
            <person name="Sudarsanam P."/>
            <person name="Ley R."/>
            <person name="Guruge J."/>
            <person name="Turnbaugh P.J."/>
            <person name="Mahowald M."/>
            <person name="Liep D."/>
            <person name="Gordon J."/>
        </authorList>
    </citation>
    <scope>NUCLEOTIDE SEQUENCE [LARGE SCALE GENOMIC DNA]</scope>
    <source>
        <strain evidence="1 2">ATCC 29098</strain>
    </source>
</reference>
<evidence type="ECO:0000313" key="2">
    <source>
        <dbReference type="Proteomes" id="UP000003676"/>
    </source>
</evidence>
<organism evidence="1 2">
    <name type="scientific">Desulfovibrio piger ATCC 29098</name>
    <dbReference type="NCBI Taxonomy" id="411464"/>
    <lineage>
        <taxon>Bacteria</taxon>
        <taxon>Pseudomonadati</taxon>
        <taxon>Thermodesulfobacteriota</taxon>
        <taxon>Desulfovibrionia</taxon>
        <taxon>Desulfovibrionales</taxon>
        <taxon>Desulfovibrionaceae</taxon>
        <taxon>Desulfovibrio</taxon>
    </lineage>
</organism>
<protein>
    <recommendedName>
        <fullName evidence="3">Phage tail assembly protein</fullName>
    </recommendedName>
</protein>
<gene>
    <name evidence="1" type="ORF">DESPIG_00746</name>
</gene>
<proteinExistence type="predicted"/>
<dbReference type="AlphaFoldDB" id="B6WRQ5"/>
<dbReference type="HOGENOM" id="CLU_170884_0_0_7"/>